<reference evidence="1" key="2">
    <citation type="submission" date="2022-01" db="EMBL/GenBank/DDBJ databases">
        <authorList>
            <person name="Zivanovic Y."/>
            <person name="Moreira D."/>
            <person name="Lopez-Garcia P."/>
        </authorList>
    </citation>
    <scope>NUCLEOTIDE SEQUENCE</scope>
    <source>
        <strain evidence="1">G9</strain>
    </source>
</reference>
<dbReference type="Pfam" id="PF11780">
    <property type="entry name" value="DUF3318"/>
    <property type="match status" value="1"/>
</dbReference>
<dbReference type="Proteomes" id="UP001154265">
    <property type="component" value="Unassembled WGS sequence"/>
</dbReference>
<gene>
    <name evidence="1" type="ORF">L3556_08800</name>
</gene>
<comment type="caution">
    <text evidence="1">The sequence shown here is derived from an EMBL/GenBank/DDBJ whole genome shotgun (WGS) entry which is preliminary data.</text>
</comment>
<evidence type="ECO:0000313" key="1">
    <source>
        <dbReference type="EMBL" id="MDG2991022.1"/>
    </source>
</evidence>
<reference evidence="1" key="1">
    <citation type="journal article" date="2022" name="Genome Biol. Evol.">
        <title>A New Gene Family Diagnostic for Intracellular Biomineralization of Amorphous Ca Carbonates by Cyanobacteria.</title>
        <authorList>
            <person name="Benzerara K."/>
            <person name="Duprat E."/>
            <person name="Bitard-Feildel T."/>
            <person name="Caumes G."/>
            <person name="Cassier-Chauvat C."/>
            <person name="Chauvat F."/>
            <person name="Dezi M."/>
            <person name="Diop S.I."/>
            <person name="Gaschignard G."/>
            <person name="Gorgen S."/>
            <person name="Gugger M."/>
            <person name="Lopez-Garcia P."/>
            <person name="Millet M."/>
            <person name="Skouri-Panet F."/>
            <person name="Moreira D."/>
            <person name="Callebaut I."/>
        </authorList>
    </citation>
    <scope>NUCLEOTIDE SEQUENCE</scope>
    <source>
        <strain evidence="1">G9</strain>
    </source>
</reference>
<keyword evidence="2" id="KW-1185">Reference proteome</keyword>
<organism evidence="1 2">
    <name type="scientific">Candidatus Synechococcus calcipolaris G9</name>
    <dbReference type="NCBI Taxonomy" id="1497997"/>
    <lineage>
        <taxon>Bacteria</taxon>
        <taxon>Bacillati</taxon>
        <taxon>Cyanobacteriota</taxon>
        <taxon>Cyanophyceae</taxon>
        <taxon>Synechococcales</taxon>
        <taxon>Synechococcaceae</taxon>
        <taxon>Synechococcus</taxon>
    </lineage>
</organism>
<proteinExistence type="predicted"/>
<protein>
    <submittedName>
        <fullName evidence="1">DUF3318 domain-containing protein</fullName>
    </submittedName>
</protein>
<dbReference type="InterPro" id="IPR021751">
    <property type="entry name" value="DUF3318"/>
</dbReference>
<dbReference type="RefSeq" id="WP_277866905.1">
    <property type="nucleotide sequence ID" value="NZ_JAKKUT010000002.1"/>
</dbReference>
<dbReference type="EMBL" id="JAKKUT010000002">
    <property type="protein sequence ID" value="MDG2991022.1"/>
    <property type="molecule type" value="Genomic_DNA"/>
</dbReference>
<name>A0ABT6EZM1_9SYNE</name>
<sequence>MNPDIEIRRLLDVMPASGRMRCKLLNRSNQPLVIHYQPPLPWGDRLIEINFRLWSQLSRPQRDLLILRAVAWLNRSKLIKLDVYQGLTVAGVVGATVQFIQADPVGVVLAGGLTAFAGLQIWRNSRGLPVDIDADSEALRIAQRRGYSETEAAAALLQAIATVATLERRANLDFNELVRSQNLRRIAGLERADEPEPLRSP</sequence>
<accession>A0ABT6EZM1</accession>
<evidence type="ECO:0000313" key="2">
    <source>
        <dbReference type="Proteomes" id="UP001154265"/>
    </source>
</evidence>